<accession>A0ABX8GEF4</accession>
<keyword evidence="2" id="KW-0614">Plasmid</keyword>
<evidence type="ECO:0000313" key="2">
    <source>
        <dbReference type="EMBL" id="QWB32030.1"/>
    </source>
</evidence>
<feature type="compositionally biased region" description="Polar residues" evidence="1">
    <location>
        <begin position="181"/>
        <end position="212"/>
    </location>
</feature>
<protein>
    <submittedName>
        <fullName evidence="2">Uncharacterized protein</fullName>
    </submittedName>
</protein>
<keyword evidence="3" id="KW-1185">Reference proteome</keyword>
<feature type="compositionally biased region" description="Basic and acidic residues" evidence="1">
    <location>
        <begin position="213"/>
        <end position="234"/>
    </location>
</feature>
<proteinExistence type="predicted"/>
<feature type="region of interest" description="Disordered" evidence="1">
    <location>
        <begin position="181"/>
        <end position="251"/>
    </location>
</feature>
<dbReference type="Proteomes" id="UP000679498">
    <property type="component" value="Plasmid p4"/>
</dbReference>
<sequence length="251" mass="28587">MSKRKVIVFSLARASEEEILTINKWTHSQYQTSRSVFIILSYFIDRFGMKDVFSDDIHSALFQHSTTDALFNKMIGQQECTDFTDMKVTNTISISLTSLPETESDKINMWLDEQKNSVSSFRMVVKFFVSHFGYIDVSKFTIQKYLYLGLHYDLLVSKQLLSINDVEKYYTAEGEINAATTQTMIPPNNNKNTSVTDSQTTPVTSEPSLPSTHSEKSETLPDSDSKESDKKNNDNDDDDATPEINFANFNL</sequence>
<dbReference type="RefSeq" id="WP_214814353.1">
    <property type="nucleotide sequence ID" value="NZ_CP075901.1"/>
</dbReference>
<reference evidence="2 3" key="1">
    <citation type="submission" date="2021-05" db="EMBL/GenBank/DDBJ databases">
        <title>Biocontrol using Exiguobacterium acetylicum SI17 against litchi downy blight caused by Peronophythora litchii.</title>
        <authorList>
            <person name="Zheng L."/>
        </authorList>
    </citation>
    <scope>NUCLEOTIDE SEQUENCE [LARGE SCALE GENOMIC DNA]</scope>
    <source>
        <strain evidence="2 3">SI17</strain>
        <plasmid evidence="2 3">p4</plasmid>
    </source>
</reference>
<name>A0ABX8GEF4_EXIAC</name>
<evidence type="ECO:0000313" key="3">
    <source>
        <dbReference type="Proteomes" id="UP000679498"/>
    </source>
</evidence>
<geneLocation type="plasmid" evidence="2 3">
    <name>p4</name>
</geneLocation>
<evidence type="ECO:0000256" key="1">
    <source>
        <dbReference type="SAM" id="MobiDB-lite"/>
    </source>
</evidence>
<gene>
    <name evidence="2" type="ORF">KKI46_17470</name>
</gene>
<organism evidence="2 3">
    <name type="scientific">Exiguobacterium acetylicum</name>
    <name type="common">Brevibacterium acetylicum</name>
    <dbReference type="NCBI Taxonomy" id="41170"/>
    <lineage>
        <taxon>Bacteria</taxon>
        <taxon>Bacillati</taxon>
        <taxon>Bacillota</taxon>
        <taxon>Bacilli</taxon>
        <taxon>Bacillales</taxon>
        <taxon>Bacillales Family XII. Incertae Sedis</taxon>
        <taxon>Exiguobacterium</taxon>
    </lineage>
</organism>
<dbReference type="GeneID" id="88813496"/>
<dbReference type="EMBL" id="CP075901">
    <property type="protein sequence ID" value="QWB32030.1"/>
    <property type="molecule type" value="Genomic_DNA"/>
</dbReference>